<sequence length="205" mass="23837">MEGLPVVEVIIEPENLDRNRYVRIGEEHTKTLEFEPGKLYVKDRIRPRYALKDKLELPREGEKTVVIAPLPLLPLYKCMFGSTLAAELLIQKYTYHIPFHRQLRQLKDLGVILSESTVNGCFSRLGEALRPLYGRVREIVLSSGYIQADETVLPVISKDKHKAEKEYLWVARSVLDRMHFFHYELGDRKYSVNPVKCVKNIHLCM</sequence>
<dbReference type="InterPro" id="IPR004291">
    <property type="entry name" value="Transposase_IS66_central"/>
</dbReference>
<evidence type="ECO:0000259" key="1">
    <source>
        <dbReference type="Pfam" id="PF03050"/>
    </source>
</evidence>
<dbReference type="Pfam" id="PF03050">
    <property type="entry name" value="DDE_Tnp_IS66"/>
    <property type="match status" value="1"/>
</dbReference>
<accession>A0ABV9KQV4</accession>
<organism evidence="2 3">
    <name type="scientific">Dysgonomonas termitidis</name>
    <dbReference type="NCBI Taxonomy" id="1516126"/>
    <lineage>
        <taxon>Bacteria</taxon>
        <taxon>Pseudomonadati</taxon>
        <taxon>Bacteroidota</taxon>
        <taxon>Bacteroidia</taxon>
        <taxon>Bacteroidales</taxon>
        <taxon>Dysgonomonadaceae</taxon>
        <taxon>Dysgonomonas</taxon>
    </lineage>
</organism>
<evidence type="ECO:0000313" key="3">
    <source>
        <dbReference type="Proteomes" id="UP001596023"/>
    </source>
</evidence>
<proteinExistence type="predicted"/>
<protein>
    <submittedName>
        <fullName evidence="2">Transposase</fullName>
    </submittedName>
</protein>
<gene>
    <name evidence="2" type="ORF">ACFO6W_01385</name>
</gene>
<name>A0ABV9KQV4_9BACT</name>
<dbReference type="PANTHER" id="PTHR33678">
    <property type="entry name" value="BLL1576 PROTEIN"/>
    <property type="match status" value="1"/>
</dbReference>
<dbReference type="RefSeq" id="WP_379993520.1">
    <property type="nucleotide sequence ID" value="NZ_JBHSGN010000008.1"/>
</dbReference>
<dbReference type="Proteomes" id="UP001596023">
    <property type="component" value="Unassembled WGS sequence"/>
</dbReference>
<feature type="domain" description="Transposase IS66 central" evidence="1">
    <location>
        <begin position="77"/>
        <end position="184"/>
    </location>
</feature>
<dbReference type="EMBL" id="JBHSGN010000008">
    <property type="protein sequence ID" value="MFC4672338.1"/>
    <property type="molecule type" value="Genomic_DNA"/>
</dbReference>
<keyword evidence="3" id="KW-1185">Reference proteome</keyword>
<reference evidence="3" key="1">
    <citation type="journal article" date="2019" name="Int. J. Syst. Evol. Microbiol.">
        <title>The Global Catalogue of Microorganisms (GCM) 10K type strain sequencing project: providing services to taxonomists for standard genome sequencing and annotation.</title>
        <authorList>
            <consortium name="The Broad Institute Genomics Platform"/>
            <consortium name="The Broad Institute Genome Sequencing Center for Infectious Disease"/>
            <person name="Wu L."/>
            <person name="Ma J."/>
        </authorList>
    </citation>
    <scope>NUCLEOTIDE SEQUENCE [LARGE SCALE GENOMIC DNA]</scope>
    <source>
        <strain evidence="3">CCUG 66188</strain>
    </source>
</reference>
<dbReference type="InterPro" id="IPR052344">
    <property type="entry name" value="Transposase-related"/>
</dbReference>
<evidence type="ECO:0000313" key="2">
    <source>
        <dbReference type="EMBL" id="MFC4672338.1"/>
    </source>
</evidence>
<dbReference type="PANTHER" id="PTHR33678:SF1">
    <property type="entry name" value="BLL1576 PROTEIN"/>
    <property type="match status" value="1"/>
</dbReference>
<comment type="caution">
    <text evidence="2">The sequence shown here is derived from an EMBL/GenBank/DDBJ whole genome shotgun (WGS) entry which is preliminary data.</text>
</comment>